<evidence type="ECO:0000313" key="3">
    <source>
        <dbReference type="EMBL" id="VEU58258.1"/>
    </source>
</evidence>
<keyword evidence="1" id="KW-0812">Transmembrane</keyword>
<keyword evidence="4" id="KW-1185">Reference proteome</keyword>
<feature type="domain" description="Transposase IS4-like" evidence="2">
    <location>
        <begin position="187"/>
        <end position="470"/>
    </location>
</feature>
<keyword evidence="1" id="KW-0472">Membrane</keyword>
<dbReference type="Pfam" id="PF01609">
    <property type="entry name" value="DDE_Tnp_1"/>
    <property type="match status" value="1"/>
</dbReference>
<dbReference type="PANTHER" id="PTHR34614:SF2">
    <property type="entry name" value="TRANSPOSASE IS4-LIKE DOMAIN-CONTAINING PROTEIN"/>
    <property type="match status" value="1"/>
</dbReference>
<dbReference type="GO" id="GO:0003677">
    <property type="term" value="F:DNA binding"/>
    <property type="evidence" value="ECO:0007669"/>
    <property type="project" value="InterPro"/>
</dbReference>
<dbReference type="GO" id="GO:0006313">
    <property type="term" value="P:DNA transposition"/>
    <property type="evidence" value="ECO:0007669"/>
    <property type="project" value="InterPro"/>
</dbReference>
<dbReference type="EMBL" id="LR214950">
    <property type="protein sequence ID" value="VEU58258.1"/>
    <property type="molecule type" value="Genomic_DNA"/>
</dbReference>
<protein>
    <submittedName>
        <fullName evidence="3">Transposase domain-containing protein</fullName>
    </submittedName>
</protein>
<dbReference type="InterPro" id="IPR012337">
    <property type="entry name" value="RNaseH-like_sf"/>
</dbReference>
<organism evidence="3 4">
    <name type="scientific">Mycoplasmopsis gallinacea</name>
    <dbReference type="NCBI Taxonomy" id="29556"/>
    <lineage>
        <taxon>Bacteria</taxon>
        <taxon>Bacillati</taxon>
        <taxon>Mycoplasmatota</taxon>
        <taxon>Mycoplasmoidales</taxon>
        <taxon>Metamycoplasmataceae</taxon>
        <taxon>Mycoplasmopsis</taxon>
    </lineage>
</organism>
<dbReference type="NCBIfam" id="NF033559">
    <property type="entry name" value="transpos_IS1634"/>
    <property type="match status" value="1"/>
</dbReference>
<dbReference type="InterPro" id="IPR002559">
    <property type="entry name" value="Transposase_11"/>
</dbReference>
<dbReference type="InterPro" id="IPR047654">
    <property type="entry name" value="IS1634_transpos"/>
</dbReference>
<evidence type="ECO:0000259" key="2">
    <source>
        <dbReference type="Pfam" id="PF01609"/>
    </source>
</evidence>
<accession>A0A449A1X6</accession>
<feature type="transmembrane region" description="Helical" evidence="1">
    <location>
        <begin position="458"/>
        <end position="476"/>
    </location>
</feature>
<dbReference type="Proteomes" id="UP000290568">
    <property type="component" value="Chromosome"/>
</dbReference>
<evidence type="ECO:0000313" key="4">
    <source>
        <dbReference type="Proteomes" id="UP000290568"/>
    </source>
</evidence>
<dbReference type="OrthoDB" id="399623at2"/>
<evidence type="ECO:0000256" key="1">
    <source>
        <dbReference type="SAM" id="Phobius"/>
    </source>
</evidence>
<dbReference type="GO" id="GO:0004803">
    <property type="term" value="F:transposase activity"/>
    <property type="evidence" value="ECO:0007669"/>
    <property type="project" value="InterPro"/>
</dbReference>
<gene>
    <name evidence="3" type="ORF">NCTC10183_00013</name>
</gene>
<sequence>MSYSLCKKKQNGKYYLVLAISKGFKKGYGNQIGLGYWEDIKEKYGLSSIEDMKEIAKKVDTSLDKAVAKEEFFKLLKPTSVKTSIQNIGVDLIYKVIKELNLFSALPKSKHKSLEEVLEFFIATRIILPRSYMSQYKNKSDFINDINVKKSSIYNYLDVIFENKNSVLVNLFQKINEFTNRNNKVFHFDNTTVYFESFTREGIRKNGFSKDGKHNEDQVVIAMAVDENGIPIHYKVFPGNTADGKTMLSFVLELQSIYKIKDITIVADRGINNNANLRFLEQKGIKYIFQKRLDTLSIGMKKFILEDKHYVFRDEMFWKEQIVESIWNKNRFNGKYRKWCVFFSPGKKTLDKLRRNNFIDKLNKKTVNGELPLSSLVPEYKKKYMDIDGKTVGKLNWEKIKKKESEDGFYIIETNILDLTPEKANEIYRKQWKVEENFRTLKSSLQVRPVFVHNEQHILAHLLLCFIALVVLKYCLYKLKKYYEINGEVQKVTLDLFVDSLRMMTITKKEVNGKVEQEIINDLDENHKENIKIYKDFIACMS</sequence>
<dbReference type="PANTHER" id="PTHR34614">
    <property type="match status" value="1"/>
</dbReference>
<dbReference type="AlphaFoldDB" id="A0A449A1X6"/>
<dbReference type="RefSeq" id="WP_129619952.1">
    <property type="nucleotide sequence ID" value="NZ_LR214950.1"/>
</dbReference>
<dbReference type="SUPFAM" id="SSF53098">
    <property type="entry name" value="Ribonuclease H-like"/>
    <property type="match status" value="1"/>
</dbReference>
<proteinExistence type="predicted"/>
<name>A0A449A1X6_9BACT</name>
<reference evidence="3 4" key="1">
    <citation type="submission" date="2019-01" db="EMBL/GenBank/DDBJ databases">
        <authorList>
            <consortium name="Pathogen Informatics"/>
        </authorList>
    </citation>
    <scope>NUCLEOTIDE SEQUENCE [LARGE SCALE GENOMIC DNA]</scope>
    <source>
        <strain evidence="3 4">NCTC10183</strain>
    </source>
</reference>
<keyword evidence="1" id="KW-1133">Transmembrane helix</keyword>